<dbReference type="InterPro" id="IPR009081">
    <property type="entry name" value="PP-bd_ACP"/>
</dbReference>
<dbReference type="GO" id="GO:0006979">
    <property type="term" value="P:response to oxidative stress"/>
    <property type="evidence" value="ECO:0007669"/>
    <property type="project" value="InterPro"/>
</dbReference>
<evidence type="ECO:0000259" key="4">
    <source>
        <dbReference type="PROSITE" id="PS50075"/>
    </source>
</evidence>
<evidence type="ECO:0000256" key="3">
    <source>
        <dbReference type="SAM" id="MobiDB-lite"/>
    </source>
</evidence>
<dbReference type="InterPro" id="IPR036188">
    <property type="entry name" value="FAD/NAD-bd_sf"/>
</dbReference>
<evidence type="ECO:0000256" key="1">
    <source>
        <dbReference type="ARBA" id="ARBA00022450"/>
    </source>
</evidence>
<feature type="region of interest" description="Disordered" evidence="3">
    <location>
        <begin position="366"/>
        <end position="386"/>
    </location>
</feature>
<dbReference type="EMBL" id="CP108222">
    <property type="protein sequence ID" value="WTT23079.1"/>
    <property type="molecule type" value="Genomic_DNA"/>
</dbReference>
<dbReference type="Gene3D" id="2.40.180.10">
    <property type="entry name" value="Catalase core domain"/>
    <property type="match status" value="1"/>
</dbReference>
<dbReference type="InterPro" id="IPR002937">
    <property type="entry name" value="Amino_oxidase"/>
</dbReference>
<dbReference type="PRINTS" id="PR00419">
    <property type="entry name" value="ADXRDTASE"/>
</dbReference>
<dbReference type="Gene3D" id="3.50.50.60">
    <property type="entry name" value="FAD/NAD(P)-binding domain"/>
    <property type="match status" value="1"/>
</dbReference>
<dbReference type="PROSITE" id="PS51402">
    <property type="entry name" value="CATALASE_3"/>
    <property type="match status" value="1"/>
</dbReference>
<dbReference type="InterPro" id="IPR036736">
    <property type="entry name" value="ACP-like_sf"/>
</dbReference>
<keyword evidence="2" id="KW-0597">Phosphoprotein</keyword>
<protein>
    <submittedName>
        <fullName evidence="5">Alpha/beta fold hydrolase</fullName>
    </submittedName>
</protein>
<dbReference type="GO" id="GO:0017000">
    <property type="term" value="P:antibiotic biosynthetic process"/>
    <property type="evidence" value="ECO:0007669"/>
    <property type="project" value="UniProtKB-ARBA"/>
</dbReference>
<dbReference type="AlphaFoldDB" id="A0AAU2AGL7"/>
<dbReference type="Pfam" id="PF01593">
    <property type="entry name" value="Amino_oxidase"/>
    <property type="match status" value="1"/>
</dbReference>
<accession>A0AAU2AGL7</accession>
<dbReference type="InterPro" id="IPR029058">
    <property type="entry name" value="AB_hydrolase_fold"/>
</dbReference>
<dbReference type="SUPFAM" id="SSF47336">
    <property type="entry name" value="ACP-like"/>
    <property type="match status" value="1"/>
</dbReference>
<dbReference type="Pfam" id="PF00975">
    <property type="entry name" value="Thioesterase"/>
    <property type="match status" value="1"/>
</dbReference>
<dbReference type="InterPro" id="IPR001031">
    <property type="entry name" value="Thioesterase"/>
</dbReference>
<dbReference type="Gene3D" id="1.10.405.20">
    <property type="match status" value="1"/>
</dbReference>
<dbReference type="GO" id="GO:0020037">
    <property type="term" value="F:heme binding"/>
    <property type="evidence" value="ECO:0007669"/>
    <property type="project" value="InterPro"/>
</dbReference>
<reference evidence="5" key="1">
    <citation type="submission" date="2022-10" db="EMBL/GenBank/DDBJ databases">
        <title>The complete genomes of actinobacterial strains from the NBC collection.</title>
        <authorList>
            <person name="Joergensen T.S."/>
            <person name="Alvarez Arevalo M."/>
            <person name="Sterndorff E.B."/>
            <person name="Faurdal D."/>
            <person name="Vuksanovic O."/>
            <person name="Mourched A.-S."/>
            <person name="Charusanti P."/>
            <person name="Shaw S."/>
            <person name="Blin K."/>
            <person name="Weber T."/>
        </authorList>
    </citation>
    <scope>NUCLEOTIDE SEQUENCE</scope>
    <source>
        <strain evidence="5">NBC_00093</strain>
    </source>
</reference>
<dbReference type="SMART" id="SM00824">
    <property type="entry name" value="PKS_TE"/>
    <property type="match status" value="1"/>
</dbReference>
<dbReference type="PANTHER" id="PTHR42841">
    <property type="entry name" value="AMINE OXIDASE"/>
    <property type="match status" value="1"/>
</dbReference>
<sequence>MTNADHADHNGPILATGPRDPRMYDVDDDFRRVLIDMSALTVASATRRDRFFHATSTAARGVLTVGDSPLLPAHGFLRPGRRFPVLVRYSNSVGTDDVRPTVRGLTLRLLDATPDTATGLEPGLLDLTFNTGPTFFASTAEIFRRSFGTPEERSRTISDNPAVRSTIWNNIRTAGSYATYDFYSQVPQGFVAEDGRQWLIRFRVHPADEPLLRGDFDHGDLWWPPDAPEEIPRPYGDTRDPAFLRDDLRHRVRTTGVHNVLQAQLHPLDATPENTETALDPARRWPEDLYPWFDLGDVHLDTLADDDTVNHLAFDPALAPPDLGIALARSPHSTASLNHLRALVYQAASYARLGERQPPELAGLLRPSRSITTSTTAGPASGTTSPVAAGSRSVVVIGAGPAGLTIAHELERSGHRVTVLEERDAVAGKCETVEIEGRAYDLGGHICTNQYKRVAELATELGVATEATTPYRVLDTAHGAVLPQDTSFFRRDTFLRYRALREREFPRIAEPGLAHSAKALAAPVTRWLAAHGLQAMAASFGTGYTAAGYGHLDDDVPALYFVKYAEMTGLLSHRAELLGHPGAFTISGGFATLWRRIAGELSDVRCAVRVGSVERHADGVRVHTDSGPVEADDLVLTVALDRVLPILDSTEHERELAARIRANAYHTTVATAPGLPDSAFYFLKQHNDTREATGHCVAYHHRYPDSDVRTFYSYGRPEEIVPLLRDDIAGLGGRLEAVHLARQWAFMPHFGSDDLQDGILDRLEAMQGRHHTYYTGSLPSFELVECTVAHAQDLARRHFPPVDGTRTPTAATAPERSAVTAPGLGARLTVDAVRDWLVTNIAAELRLPATSLDTARPLEEYALESLSVAALQARLSDWLGYRIPHALFMELPTIDQAARHLAEPDAPTSTGGTASTRQEAAMDTTRPAPRRMLPLNPPVPFFCAGGLGGSARYLASLARALGDGRPCYALEIPGLDGTEDPLDDMPALAAVFADEVQRIQPHGPYHLGGHSFGGMLAYEAARHLRERGEKVHRVVLFDTYVPLPGRGTPADDDLRAIEELLALRHIACLATDRCSCGVDRSKPLDEQGEQIALALGAPDPQSYESHLVNLVGTYQAGLRAFALYRPEPSDLSVVLVKPEAGFAPLAQEDHRVPMHFDSPNGWDTVELGDLTVVPVTGNHFSMFTRPHLTAVAEATRISLTAAR</sequence>
<keyword evidence="5" id="KW-0378">Hydrolase</keyword>
<dbReference type="GO" id="GO:0016787">
    <property type="term" value="F:hydrolase activity"/>
    <property type="evidence" value="ECO:0007669"/>
    <property type="project" value="UniProtKB-KW"/>
</dbReference>
<dbReference type="SMART" id="SM00823">
    <property type="entry name" value="PKS_PP"/>
    <property type="match status" value="1"/>
</dbReference>
<feature type="region of interest" description="Disordered" evidence="3">
    <location>
        <begin position="1"/>
        <end position="20"/>
    </location>
</feature>
<dbReference type="Gene3D" id="1.10.1200.10">
    <property type="entry name" value="ACP-like"/>
    <property type="match status" value="1"/>
</dbReference>
<feature type="compositionally biased region" description="Low complexity" evidence="3">
    <location>
        <begin position="372"/>
        <end position="386"/>
    </location>
</feature>
<name>A0AAU2AGL7_9ACTN</name>
<dbReference type="InterPro" id="IPR018028">
    <property type="entry name" value="Catalase"/>
</dbReference>
<feature type="compositionally biased region" description="Polar residues" evidence="3">
    <location>
        <begin position="907"/>
        <end position="918"/>
    </location>
</feature>
<keyword evidence="1" id="KW-0596">Phosphopantetheine</keyword>
<dbReference type="GO" id="GO:0031177">
    <property type="term" value="F:phosphopantetheine binding"/>
    <property type="evidence" value="ECO:0007669"/>
    <property type="project" value="InterPro"/>
</dbReference>
<dbReference type="GO" id="GO:0004096">
    <property type="term" value="F:catalase activity"/>
    <property type="evidence" value="ECO:0007669"/>
    <property type="project" value="InterPro"/>
</dbReference>
<dbReference type="Gene3D" id="3.40.50.1820">
    <property type="entry name" value="alpha/beta hydrolase"/>
    <property type="match status" value="1"/>
</dbReference>
<evidence type="ECO:0000313" key="5">
    <source>
        <dbReference type="EMBL" id="WTT23079.1"/>
    </source>
</evidence>
<dbReference type="InterPro" id="IPR020806">
    <property type="entry name" value="PKS_PP-bd"/>
</dbReference>
<evidence type="ECO:0000256" key="2">
    <source>
        <dbReference type="ARBA" id="ARBA00022553"/>
    </source>
</evidence>
<dbReference type="SUPFAM" id="SSF53474">
    <property type="entry name" value="alpha/beta-Hydrolases"/>
    <property type="match status" value="1"/>
</dbReference>
<dbReference type="SUPFAM" id="SSF51905">
    <property type="entry name" value="FAD/NAD(P)-binding domain"/>
    <property type="match status" value="1"/>
</dbReference>
<feature type="domain" description="Carrier" evidence="4">
    <location>
        <begin position="828"/>
        <end position="905"/>
    </location>
</feature>
<organism evidence="5">
    <name type="scientific">Streptomyces sp. NBC_00093</name>
    <dbReference type="NCBI Taxonomy" id="2975649"/>
    <lineage>
        <taxon>Bacteria</taxon>
        <taxon>Bacillati</taxon>
        <taxon>Actinomycetota</taxon>
        <taxon>Actinomycetes</taxon>
        <taxon>Kitasatosporales</taxon>
        <taxon>Streptomycetaceae</taxon>
        <taxon>Streptomyces</taxon>
    </lineage>
</organism>
<feature type="region of interest" description="Disordered" evidence="3">
    <location>
        <begin position="902"/>
        <end position="930"/>
    </location>
</feature>
<dbReference type="Gene3D" id="3.30.70.1990">
    <property type="match status" value="1"/>
</dbReference>
<dbReference type="Pfam" id="PF00550">
    <property type="entry name" value="PP-binding"/>
    <property type="match status" value="1"/>
</dbReference>
<dbReference type="InterPro" id="IPR020802">
    <property type="entry name" value="TesA-like"/>
</dbReference>
<dbReference type="SUPFAM" id="SSF56634">
    <property type="entry name" value="Heme-dependent catalase-like"/>
    <property type="match status" value="1"/>
</dbReference>
<proteinExistence type="predicted"/>
<gene>
    <name evidence="5" type="ORF">OHA22_49755</name>
</gene>
<dbReference type="InterPro" id="IPR020835">
    <property type="entry name" value="Catalase_sf"/>
</dbReference>
<dbReference type="PROSITE" id="PS50075">
    <property type="entry name" value="CARRIER"/>
    <property type="match status" value="1"/>
</dbReference>